<dbReference type="PROSITE" id="PS51747">
    <property type="entry name" value="CYT_DCMP_DEAMINASES_2"/>
    <property type="match status" value="1"/>
</dbReference>
<dbReference type="NCBIfam" id="TIGR00227">
    <property type="entry name" value="ribD_Cterm"/>
    <property type="match status" value="1"/>
</dbReference>
<evidence type="ECO:0000256" key="8">
    <source>
        <dbReference type="ARBA" id="ARBA00022833"/>
    </source>
</evidence>
<sequence>MATPTEVTPTDQAWMARALRLAEQGRYSTAPNPRVGCVIVRDGALVGEGWHRRAGGPHAERHALAAAGERARDATVYVTLEPCSHHGRTPPCADALVEAGVARVVCAMVDPNPRVAGRGIARLEAAGIATLVGVQAAAAEALNPGFVQRMRVGRPLVRCKLAASLDGRTAMADGESRWITSEQARADVQRLRAGSGAILTGVETLLADDPSLNVRLAPEALPGLMPNDPVLQPLRVVLDSRWRTPPTARMLGLPGTTLVVGATPDPERQRALVAAGAETLVCGGADRRVDLAALLAELGRREVNEALIESGPTLAGAALAAGLVDELLVYLAPHLMGDCARGLARLPGVEQMADRLALAFVDVRRIGPDLRLLLRPSAR</sequence>
<reference evidence="14 15" key="1">
    <citation type="submission" date="2016-02" db="EMBL/GenBank/DDBJ databases">
        <title>Genome sequence of Marichromatium gracile YL-28, a purple sulfur bacterium.</title>
        <authorList>
            <person name="Zhao C."/>
            <person name="Hong X."/>
            <person name="Chen S."/>
            <person name="Yang S."/>
        </authorList>
    </citation>
    <scope>NUCLEOTIDE SEQUENCE [LARGE SCALE GENOMIC DNA]</scope>
    <source>
        <strain evidence="14 15">YL28</strain>
    </source>
</reference>
<evidence type="ECO:0000256" key="7">
    <source>
        <dbReference type="ARBA" id="ARBA00022723"/>
    </source>
</evidence>
<evidence type="ECO:0000256" key="11">
    <source>
        <dbReference type="ARBA" id="ARBA00023268"/>
    </source>
</evidence>
<dbReference type="InterPro" id="IPR004794">
    <property type="entry name" value="Eubact_RibD"/>
</dbReference>
<name>A0ABR5VF99_MARGR</name>
<keyword evidence="8 12" id="KW-0862">Zinc</keyword>
<dbReference type="Pfam" id="PF01872">
    <property type="entry name" value="RibD_C"/>
    <property type="match status" value="1"/>
</dbReference>
<evidence type="ECO:0000256" key="2">
    <source>
        <dbReference type="ARBA" id="ARBA00004882"/>
    </source>
</evidence>
<keyword evidence="15" id="KW-1185">Reference proteome</keyword>
<comment type="catalytic activity">
    <reaction evidence="12">
        <text>5-amino-6-(5-phospho-D-ribitylamino)uracil + NADP(+) = 5-amino-6-(5-phospho-D-ribosylamino)uracil + NADPH + H(+)</text>
        <dbReference type="Rhea" id="RHEA:17845"/>
        <dbReference type="ChEBI" id="CHEBI:15378"/>
        <dbReference type="ChEBI" id="CHEBI:57783"/>
        <dbReference type="ChEBI" id="CHEBI:58349"/>
        <dbReference type="ChEBI" id="CHEBI:58421"/>
        <dbReference type="ChEBI" id="CHEBI:58453"/>
        <dbReference type="EC" id="1.1.1.193"/>
    </reaction>
</comment>
<dbReference type="SUPFAM" id="SSF53927">
    <property type="entry name" value="Cytidine deaminase-like"/>
    <property type="match status" value="1"/>
</dbReference>
<evidence type="ECO:0000313" key="14">
    <source>
        <dbReference type="EMBL" id="KXX64222.1"/>
    </source>
</evidence>
<dbReference type="Gene3D" id="3.40.140.10">
    <property type="entry name" value="Cytidine Deaminase, domain 2"/>
    <property type="match status" value="1"/>
</dbReference>
<dbReference type="InterPro" id="IPR002734">
    <property type="entry name" value="RibDG_C"/>
</dbReference>
<keyword evidence="6 12" id="KW-0686">Riboflavin biosynthesis</keyword>
<dbReference type="EMBL" id="LSYU01000063">
    <property type="protein sequence ID" value="KXX64222.1"/>
    <property type="molecule type" value="Genomic_DNA"/>
</dbReference>
<dbReference type="PROSITE" id="PS00903">
    <property type="entry name" value="CYT_DCMP_DEAMINASES_1"/>
    <property type="match status" value="1"/>
</dbReference>
<dbReference type="NCBIfam" id="TIGR00326">
    <property type="entry name" value="eubact_ribD"/>
    <property type="match status" value="1"/>
</dbReference>
<proteinExistence type="inferred from homology"/>
<dbReference type="InterPro" id="IPR024072">
    <property type="entry name" value="DHFR-like_dom_sf"/>
</dbReference>
<comment type="function">
    <text evidence="1 12">Converts 2,5-diamino-6-(ribosylamino)-4(3h)-pyrimidinone 5'-phosphate into 5-amino-6-(ribosylamino)-2,4(1h,3h)-pyrimidinedione 5'-phosphate.</text>
</comment>
<dbReference type="CDD" id="cd01284">
    <property type="entry name" value="Riboflavin_deaminase-reductase"/>
    <property type="match status" value="1"/>
</dbReference>
<evidence type="ECO:0000256" key="10">
    <source>
        <dbReference type="ARBA" id="ARBA00023002"/>
    </source>
</evidence>
<dbReference type="PIRSF" id="PIRSF006769">
    <property type="entry name" value="RibD"/>
    <property type="match status" value="1"/>
</dbReference>
<keyword evidence="11" id="KW-0511">Multifunctional enzyme</keyword>
<evidence type="ECO:0000256" key="9">
    <source>
        <dbReference type="ARBA" id="ARBA00022857"/>
    </source>
</evidence>
<evidence type="ECO:0000256" key="12">
    <source>
        <dbReference type="PIRNR" id="PIRNR006769"/>
    </source>
</evidence>
<evidence type="ECO:0000256" key="6">
    <source>
        <dbReference type="ARBA" id="ARBA00022619"/>
    </source>
</evidence>
<keyword evidence="10 12" id="KW-0560">Oxidoreductase</keyword>
<dbReference type="EC" id="1.1.1.193" evidence="12"/>
<dbReference type="PANTHER" id="PTHR38011">
    <property type="entry name" value="DIHYDROFOLATE REDUCTASE FAMILY PROTEIN (AFU_ORTHOLOGUE AFUA_8G06820)"/>
    <property type="match status" value="1"/>
</dbReference>
<accession>A0ABR5VF99</accession>
<dbReference type="RefSeq" id="WP_062275870.1">
    <property type="nucleotide sequence ID" value="NZ_LSYU01000063.1"/>
</dbReference>
<dbReference type="InterPro" id="IPR016192">
    <property type="entry name" value="APOBEC/CMP_deaminase_Zn-bd"/>
</dbReference>
<dbReference type="InterPro" id="IPR011549">
    <property type="entry name" value="RibD_C"/>
</dbReference>
<comment type="caution">
    <text evidence="14">The sequence shown here is derived from an EMBL/GenBank/DDBJ whole genome shotgun (WGS) entry which is preliminary data.</text>
</comment>
<dbReference type="EC" id="3.5.4.26" evidence="12"/>
<keyword evidence="9 12" id="KW-0521">NADP</keyword>
<dbReference type="Gene3D" id="3.40.430.10">
    <property type="entry name" value="Dihydrofolate Reductase, subunit A"/>
    <property type="match status" value="1"/>
</dbReference>
<protein>
    <recommendedName>
        <fullName evidence="12">Riboflavin biosynthesis protein RibD</fullName>
    </recommendedName>
    <domain>
        <recommendedName>
            <fullName evidence="12">Diaminohydroxyphosphoribosylaminopyrimidine deaminase</fullName>
            <shortName evidence="12">DRAP deaminase</shortName>
            <ecNumber evidence="12">3.5.4.26</ecNumber>
        </recommendedName>
        <alternativeName>
            <fullName evidence="12">Riboflavin-specific deaminase</fullName>
        </alternativeName>
    </domain>
    <domain>
        <recommendedName>
            <fullName evidence="12">5-amino-6-(5-phosphoribosylamino)uracil reductase</fullName>
            <ecNumber evidence="12">1.1.1.193</ecNumber>
        </recommendedName>
        <alternativeName>
            <fullName evidence="12">HTP reductase</fullName>
        </alternativeName>
    </domain>
</protein>
<dbReference type="SUPFAM" id="SSF53597">
    <property type="entry name" value="Dihydrofolate reductase-like"/>
    <property type="match status" value="1"/>
</dbReference>
<comment type="similarity">
    <text evidence="5 12">In the C-terminal section; belongs to the HTP reductase family.</text>
</comment>
<dbReference type="PANTHER" id="PTHR38011:SF7">
    <property type="entry name" value="2,5-DIAMINO-6-RIBOSYLAMINO-4(3H)-PYRIMIDINONE 5'-PHOSPHATE REDUCTASE"/>
    <property type="match status" value="1"/>
</dbReference>
<keyword evidence="7 12" id="KW-0479">Metal-binding</keyword>
<comment type="cofactor">
    <cofactor evidence="12">
        <name>Zn(2+)</name>
        <dbReference type="ChEBI" id="CHEBI:29105"/>
    </cofactor>
    <text evidence="12">Binds 1 zinc ion.</text>
</comment>
<comment type="pathway">
    <text evidence="3 12">Cofactor biosynthesis; riboflavin biosynthesis; 5-amino-6-(D-ribitylamino)uracil from GTP: step 3/4.</text>
</comment>
<evidence type="ECO:0000259" key="13">
    <source>
        <dbReference type="PROSITE" id="PS51747"/>
    </source>
</evidence>
<dbReference type="InterPro" id="IPR016193">
    <property type="entry name" value="Cytidine_deaminase-like"/>
</dbReference>
<dbReference type="Proteomes" id="UP000075766">
    <property type="component" value="Unassembled WGS sequence"/>
</dbReference>
<dbReference type="Pfam" id="PF00383">
    <property type="entry name" value="dCMP_cyt_deam_1"/>
    <property type="match status" value="1"/>
</dbReference>
<organism evidence="14 15">
    <name type="scientific">Marichromatium gracile</name>
    <name type="common">Chromatium gracile</name>
    <dbReference type="NCBI Taxonomy" id="1048"/>
    <lineage>
        <taxon>Bacteria</taxon>
        <taxon>Pseudomonadati</taxon>
        <taxon>Pseudomonadota</taxon>
        <taxon>Gammaproteobacteria</taxon>
        <taxon>Chromatiales</taxon>
        <taxon>Chromatiaceae</taxon>
        <taxon>Marichromatium</taxon>
    </lineage>
</organism>
<evidence type="ECO:0000256" key="5">
    <source>
        <dbReference type="ARBA" id="ARBA00007417"/>
    </source>
</evidence>
<comment type="similarity">
    <text evidence="4 12">In the N-terminal section; belongs to the cytidine and deoxycytidylate deaminase family.</text>
</comment>
<evidence type="ECO:0000256" key="4">
    <source>
        <dbReference type="ARBA" id="ARBA00005259"/>
    </source>
</evidence>
<dbReference type="InterPro" id="IPR050765">
    <property type="entry name" value="Riboflavin_Biosynth_HTPR"/>
</dbReference>
<comment type="pathway">
    <text evidence="2 12">Cofactor biosynthesis; riboflavin biosynthesis; 5-amino-6-(D-ribitylamino)uracil from GTP: step 2/4.</text>
</comment>
<dbReference type="InterPro" id="IPR002125">
    <property type="entry name" value="CMP_dCMP_dom"/>
</dbReference>
<evidence type="ECO:0000256" key="3">
    <source>
        <dbReference type="ARBA" id="ARBA00004910"/>
    </source>
</evidence>
<evidence type="ECO:0000313" key="15">
    <source>
        <dbReference type="Proteomes" id="UP000075766"/>
    </source>
</evidence>
<gene>
    <name evidence="14" type="ORF">AY586_14565</name>
</gene>
<feature type="domain" description="CMP/dCMP-type deaminase" evidence="13">
    <location>
        <begin position="9"/>
        <end position="131"/>
    </location>
</feature>
<keyword evidence="12" id="KW-0378">Hydrolase</keyword>
<evidence type="ECO:0000256" key="1">
    <source>
        <dbReference type="ARBA" id="ARBA00002151"/>
    </source>
</evidence>
<comment type="catalytic activity">
    <reaction evidence="12">
        <text>2,5-diamino-6-hydroxy-4-(5-phosphoribosylamino)-pyrimidine + H2O + H(+) = 5-amino-6-(5-phospho-D-ribosylamino)uracil + NH4(+)</text>
        <dbReference type="Rhea" id="RHEA:21868"/>
        <dbReference type="ChEBI" id="CHEBI:15377"/>
        <dbReference type="ChEBI" id="CHEBI:15378"/>
        <dbReference type="ChEBI" id="CHEBI:28938"/>
        <dbReference type="ChEBI" id="CHEBI:58453"/>
        <dbReference type="ChEBI" id="CHEBI:58614"/>
        <dbReference type="EC" id="3.5.4.26"/>
    </reaction>
</comment>